<keyword evidence="6" id="KW-1185">Reference proteome</keyword>
<evidence type="ECO:0000313" key="6">
    <source>
        <dbReference type="Proteomes" id="UP000008457"/>
    </source>
</evidence>
<reference evidence="5 6" key="2">
    <citation type="journal article" date="2011" name="Stand. Genomic Sci.">
        <title>Complete genome sequence of Mahella australiensis type strain (50-1 BON).</title>
        <authorList>
            <person name="Sikorski J."/>
            <person name="Teshima H."/>
            <person name="Nolan M."/>
            <person name="Lucas S."/>
            <person name="Hammon N."/>
            <person name="Deshpande S."/>
            <person name="Cheng J.F."/>
            <person name="Pitluck S."/>
            <person name="Liolios K."/>
            <person name="Pagani I."/>
            <person name="Ivanova N."/>
            <person name="Huntemann M."/>
            <person name="Mavromatis K."/>
            <person name="Ovchinikova G."/>
            <person name="Pati A."/>
            <person name="Tapia R."/>
            <person name="Han C."/>
            <person name="Goodwin L."/>
            <person name="Chen A."/>
            <person name="Palaniappan K."/>
            <person name="Land M."/>
            <person name="Hauser L."/>
            <person name="Ngatchou-Djao O.D."/>
            <person name="Rohde M."/>
            <person name="Pukall R."/>
            <person name="Spring S."/>
            <person name="Abt B."/>
            <person name="Goker M."/>
            <person name="Detter J.C."/>
            <person name="Woyke T."/>
            <person name="Bristow J."/>
            <person name="Markowitz V."/>
            <person name="Hugenholtz P."/>
            <person name="Eisen J.A."/>
            <person name="Kyrpides N.C."/>
            <person name="Klenk H.P."/>
            <person name="Lapidus A."/>
        </authorList>
    </citation>
    <scope>NUCLEOTIDE SEQUENCE [LARGE SCALE GENOMIC DNA]</scope>
    <source>
        <strain evidence="6">DSM 15567 / CIP 107919 / 50-1 BON</strain>
    </source>
</reference>
<dbReference type="HOGENOM" id="CLU_023194_19_1_9"/>
<feature type="domain" description="GFO/IDH/MocA-like oxidoreductase" evidence="4">
    <location>
        <begin position="128"/>
        <end position="245"/>
    </location>
</feature>
<dbReference type="PANTHER" id="PTHR43708">
    <property type="entry name" value="CONSERVED EXPRESSED OXIDOREDUCTASE (EUROFUNG)"/>
    <property type="match status" value="1"/>
</dbReference>
<dbReference type="Pfam" id="PF22725">
    <property type="entry name" value="GFO_IDH_MocA_C3"/>
    <property type="match status" value="1"/>
</dbReference>
<proteinExistence type="inferred from homology"/>
<feature type="domain" description="Gfo/Idh/MocA-like oxidoreductase N-terminal" evidence="3">
    <location>
        <begin position="4"/>
        <end position="118"/>
    </location>
</feature>
<evidence type="ECO:0000313" key="5">
    <source>
        <dbReference type="EMBL" id="AEE95440.1"/>
    </source>
</evidence>
<dbReference type="RefSeq" id="WP_013779874.1">
    <property type="nucleotide sequence ID" value="NC_015520.1"/>
</dbReference>
<comment type="similarity">
    <text evidence="1">Belongs to the Gfo/Idh/MocA family.</text>
</comment>
<evidence type="ECO:0000256" key="1">
    <source>
        <dbReference type="ARBA" id="ARBA00010928"/>
    </source>
</evidence>
<name>F3ZWK5_MAHA5</name>
<gene>
    <name evidence="5" type="ordered locus">Mahau_0222</name>
</gene>
<dbReference type="eggNOG" id="COG0673">
    <property type="taxonomic scope" value="Bacteria"/>
</dbReference>
<dbReference type="EMBL" id="CP002360">
    <property type="protein sequence ID" value="AEE95440.1"/>
    <property type="molecule type" value="Genomic_DNA"/>
</dbReference>
<dbReference type="Pfam" id="PF01408">
    <property type="entry name" value="GFO_IDH_MocA"/>
    <property type="match status" value="1"/>
</dbReference>
<dbReference type="KEGG" id="mas:Mahau_0222"/>
<dbReference type="SUPFAM" id="SSF55347">
    <property type="entry name" value="Glyceraldehyde-3-phosphate dehydrogenase-like, C-terminal domain"/>
    <property type="match status" value="1"/>
</dbReference>
<dbReference type="GO" id="GO:0016491">
    <property type="term" value="F:oxidoreductase activity"/>
    <property type="evidence" value="ECO:0007669"/>
    <property type="project" value="UniProtKB-KW"/>
</dbReference>
<accession>F3ZWK5</accession>
<dbReference type="STRING" id="697281.Mahau_0222"/>
<dbReference type="Gene3D" id="3.30.360.10">
    <property type="entry name" value="Dihydrodipicolinate Reductase, domain 2"/>
    <property type="match status" value="1"/>
</dbReference>
<keyword evidence="2" id="KW-0560">Oxidoreductase</keyword>
<evidence type="ECO:0000259" key="3">
    <source>
        <dbReference type="Pfam" id="PF01408"/>
    </source>
</evidence>
<evidence type="ECO:0000259" key="4">
    <source>
        <dbReference type="Pfam" id="PF22725"/>
    </source>
</evidence>
<reference evidence="6" key="1">
    <citation type="submission" date="2010-11" db="EMBL/GenBank/DDBJ databases">
        <title>The complete genome of Mahella australiensis DSM 15567.</title>
        <authorList>
            <consortium name="US DOE Joint Genome Institute (JGI-PGF)"/>
            <person name="Lucas S."/>
            <person name="Copeland A."/>
            <person name="Lapidus A."/>
            <person name="Bruce D."/>
            <person name="Goodwin L."/>
            <person name="Pitluck S."/>
            <person name="Kyrpides N."/>
            <person name="Mavromatis K."/>
            <person name="Pagani I."/>
            <person name="Ivanova N."/>
            <person name="Teshima H."/>
            <person name="Brettin T."/>
            <person name="Detter J.C."/>
            <person name="Han C."/>
            <person name="Tapia R."/>
            <person name="Land M."/>
            <person name="Hauser L."/>
            <person name="Markowitz V."/>
            <person name="Cheng J.-F."/>
            <person name="Hugenholtz P."/>
            <person name="Woyke T."/>
            <person name="Wu D."/>
            <person name="Spring S."/>
            <person name="Pukall R."/>
            <person name="Steenblock K."/>
            <person name="Schneider S."/>
            <person name="Klenk H.-P."/>
            <person name="Eisen J.A."/>
        </authorList>
    </citation>
    <scope>NUCLEOTIDE SEQUENCE [LARGE SCALE GENOMIC DNA]</scope>
    <source>
        <strain evidence="6">DSM 15567 / CIP 107919 / 50-1 BON</strain>
    </source>
</reference>
<dbReference type="OrthoDB" id="9783105at2"/>
<dbReference type="AlphaFoldDB" id="F3ZWK5"/>
<sequence length="350" mass="39130">MPVKLGIIGYGGMARWHHKNASKIDGVDVIAAYDIDARMVKEAEENGLRGYRALNEFLADKDINTVLVATPNHVHKELAIAAMDAGKNVIVEKPVALSVAELDEMIAASEKNHVLFTVHQNRRWDRDYRIMRKAVEDGLLGDVYTIESRVHGCGGTMYGWRAYKKYGGGMLYDWGVHLIDQILYMMPSKVESVYARLFSIVNPDVDDYFKVLLNFGSGLTAQIEVGTMCLESLPRWFVCGNRGALHIDDFEAKSGSITSLNKLADEVPAEVIDTPSGPTRLFAPRPEDATDHLELPEVNVSWTEFYENVRDVIDGKAELIVKPSEVRYTMSVIEAAFKSHETGQAVKMKY</sequence>
<dbReference type="InterPro" id="IPR051317">
    <property type="entry name" value="Gfo/Idh/MocA_oxidoreduct"/>
</dbReference>
<dbReference type="PANTHER" id="PTHR43708:SF5">
    <property type="entry name" value="CONSERVED EXPRESSED OXIDOREDUCTASE (EUROFUNG)-RELATED"/>
    <property type="match status" value="1"/>
</dbReference>
<dbReference type="SUPFAM" id="SSF51735">
    <property type="entry name" value="NAD(P)-binding Rossmann-fold domains"/>
    <property type="match status" value="1"/>
</dbReference>
<organism evidence="5 6">
    <name type="scientific">Mahella australiensis (strain DSM 15567 / CIP 107919 / 50-1 BON)</name>
    <dbReference type="NCBI Taxonomy" id="697281"/>
    <lineage>
        <taxon>Bacteria</taxon>
        <taxon>Bacillati</taxon>
        <taxon>Bacillota</taxon>
        <taxon>Clostridia</taxon>
        <taxon>Thermoanaerobacterales</taxon>
        <taxon>Thermoanaerobacterales Family IV. Incertae Sedis</taxon>
        <taxon>Mahella</taxon>
    </lineage>
</organism>
<protein>
    <submittedName>
        <fullName evidence="5">Oxidoreductase domain protein</fullName>
    </submittedName>
</protein>
<dbReference type="GO" id="GO:0000166">
    <property type="term" value="F:nucleotide binding"/>
    <property type="evidence" value="ECO:0007669"/>
    <property type="project" value="InterPro"/>
</dbReference>
<evidence type="ECO:0000256" key="2">
    <source>
        <dbReference type="ARBA" id="ARBA00023002"/>
    </source>
</evidence>
<dbReference type="InterPro" id="IPR036291">
    <property type="entry name" value="NAD(P)-bd_dom_sf"/>
</dbReference>
<dbReference type="InterPro" id="IPR000683">
    <property type="entry name" value="Gfo/Idh/MocA-like_OxRdtase_N"/>
</dbReference>
<dbReference type="Gene3D" id="3.40.50.720">
    <property type="entry name" value="NAD(P)-binding Rossmann-like Domain"/>
    <property type="match status" value="1"/>
</dbReference>
<dbReference type="InterPro" id="IPR055170">
    <property type="entry name" value="GFO_IDH_MocA-like_dom"/>
</dbReference>
<dbReference type="Proteomes" id="UP000008457">
    <property type="component" value="Chromosome"/>
</dbReference>